<evidence type="ECO:0000313" key="3">
    <source>
        <dbReference type="Proteomes" id="UP001291309"/>
    </source>
</evidence>
<dbReference type="RefSeq" id="WP_321549011.1">
    <property type="nucleotide sequence ID" value="NZ_JAXIVS010000010.1"/>
</dbReference>
<dbReference type="Pfam" id="PF01844">
    <property type="entry name" value="HNH"/>
    <property type="match status" value="1"/>
</dbReference>
<keyword evidence="3" id="KW-1185">Reference proteome</keyword>
<gene>
    <name evidence="2" type="ORF">SYV04_28095</name>
</gene>
<reference evidence="2 3" key="1">
    <citation type="submission" date="2023-12" db="EMBL/GenBank/DDBJ databases">
        <title>the genome sequence of Hyalangium sp. s54d21.</title>
        <authorList>
            <person name="Zhang X."/>
        </authorList>
    </citation>
    <scope>NUCLEOTIDE SEQUENCE [LARGE SCALE GENOMIC DNA]</scope>
    <source>
        <strain evidence="3">s54d21</strain>
    </source>
</reference>
<dbReference type="GO" id="GO:0004519">
    <property type="term" value="F:endonuclease activity"/>
    <property type="evidence" value="ECO:0007669"/>
    <property type="project" value="UniProtKB-KW"/>
</dbReference>
<sequence length="231" mass="25828">MRPVERGSWPLDAQGTPRAFAEYAEARGELIARLGEYCSFCESQLNASLAVEHVLPKKPNPRRALDWDNFLLACVNCNSTKGTKPVRRGKHYWPDRDNTARAFTYKADGVVTLAPGLTGPQQKVAKRTLELTGLHKLPTKDPKASDRRWMHRRDAWGRAERARTCLAACDTPDMRQCIIEQATALGYWSIWMTVFSADSDMRQRLIAAFTGTSAGCFDMQTQPVARPSGAL</sequence>
<dbReference type="EMBL" id="JAXIVS010000010">
    <property type="protein sequence ID" value="MDY7230291.1"/>
    <property type="molecule type" value="Genomic_DNA"/>
</dbReference>
<evidence type="ECO:0000259" key="1">
    <source>
        <dbReference type="Pfam" id="PF01844"/>
    </source>
</evidence>
<keyword evidence="2" id="KW-0378">Hydrolase</keyword>
<comment type="caution">
    <text evidence="2">The sequence shown here is derived from an EMBL/GenBank/DDBJ whole genome shotgun (WGS) entry which is preliminary data.</text>
</comment>
<dbReference type="InterPro" id="IPR002711">
    <property type="entry name" value="HNH"/>
</dbReference>
<dbReference type="Proteomes" id="UP001291309">
    <property type="component" value="Unassembled WGS sequence"/>
</dbReference>
<name>A0ABU5HAG0_9BACT</name>
<dbReference type="Gene3D" id="1.10.30.50">
    <property type="match status" value="1"/>
</dbReference>
<organism evidence="2 3">
    <name type="scientific">Hyalangium rubrum</name>
    <dbReference type="NCBI Taxonomy" id="3103134"/>
    <lineage>
        <taxon>Bacteria</taxon>
        <taxon>Pseudomonadati</taxon>
        <taxon>Myxococcota</taxon>
        <taxon>Myxococcia</taxon>
        <taxon>Myxococcales</taxon>
        <taxon>Cystobacterineae</taxon>
        <taxon>Archangiaceae</taxon>
        <taxon>Hyalangium</taxon>
    </lineage>
</organism>
<accession>A0ABU5HAG0</accession>
<feature type="domain" description="HNH" evidence="1">
    <location>
        <begin position="38"/>
        <end position="83"/>
    </location>
</feature>
<keyword evidence="2" id="KW-0540">Nuclease</keyword>
<protein>
    <submittedName>
        <fullName evidence="2">HNH endonuclease</fullName>
    </submittedName>
</protein>
<proteinExistence type="predicted"/>
<evidence type="ECO:0000313" key="2">
    <source>
        <dbReference type="EMBL" id="MDY7230291.1"/>
    </source>
</evidence>
<keyword evidence="2" id="KW-0255">Endonuclease</keyword>